<evidence type="ECO:0000313" key="2">
    <source>
        <dbReference type="Proteomes" id="UP001305414"/>
    </source>
</evidence>
<dbReference type="InterPro" id="IPR011009">
    <property type="entry name" value="Kinase-like_dom_sf"/>
</dbReference>
<comment type="caution">
    <text evidence="1">The sequence shown here is derived from an EMBL/GenBank/DDBJ whole genome shotgun (WGS) entry which is preliminary data.</text>
</comment>
<gene>
    <name evidence="1" type="ORF">RRF57_004216</name>
</gene>
<dbReference type="EMBL" id="JAWHQM010000008">
    <property type="protein sequence ID" value="KAK5628501.1"/>
    <property type="molecule type" value="Genomic_DNA"/>
</dbReference>
<dbReference type="SUPFAM" id="SSF56112">
    <property type="entry name" value="Protein kinase-like (PK-like)"/>
    <property type="match status" value="1"/>
</dbReference>
<name>A0AAN7ULJ5_9PEZI</name>
<reference evidence="1 2" key="1">
    <citation type="submission" date="2023-10" db="EMBL/GenBank/DDBJ databases">
        <title>Draft genome sequence of Xylaria bambusicola isolate GMP-LS, the root and basal stem rot pathogen of sugarcane in Indonesia.</title>
        <authorList>
            <person name="Selvaraj P."/>
            <person name="Muralishankar V."/>
            <person name="Muruganantham S."/>
            <person name="Sp S."/>
            <person name="Haryani S."/>
            <person name="Lau K.J.X."/>
            <person name="Naqvi N.I."/>
        </authorList>
    </citation>
    <scope>NUCLEOTIDE SEQUENCE [LARGE SCALE GENOMIC DNA]</scope>
    <source>
        <strain evidence="1">GMP-LS</strain>
    </source>
</reference>
<protein>
    <recommendedName>
        <fullName evidence="3">Protein kinase domain-containing protein</fullName>
    </recommendedName>
</protein>
<accession>A0AAN7ULJ5</accession>
<keyword evidence="2" id="KW-1185">Reference proteome</keyword>
<evidence type="ECO:0000313" key="1">
    <source>
        <dbReference type="EMBL" id="KAK5628501.1"/>
    </source>
</evidence>
<dbReference type="AlphaFoldDB" id="A0AAN7ULJ5"/>
<sequence length="104" mass="11771">MKLVIGSSQPSYTRAIDQQSLGNFSTYEFLTSEAPFEDSIAMTQRRIVKGDMKLLPSRLSLEASDFVRSPVIGLLVLDSSKRLPPKDVLDRSWIVKSYRFSNNE</sequence>
<dbReference type="Proteomes" id="UP001305414">
    <property type="component" value="Unassembled WGS sequence"/>
</dbReference>
<organism evidence="1 2">
    <name type="scientific">Xylaria bambusicola</name>
    <dbReference type="NCBI Taxonomy" id="326684"/>
    <lineage>
        <taxon>Eukaryota</taxon>
        <taxon>Fungi</taxon>
        <taxon>Dikarya</taxon>
        <taxon>Ascomycota</taxon>
        <taxon>Pezizomycotina</taxon>
        <taxon>Sordariomycetes</taxon>
        <taxon>Xylariomycetidae</taxon>
        <taxon>Xylariales</taxon>
        <taxon>Xylariaceae</taxon>
        <taxon>Xylaria</taxon>
    </lineage>
</organism>
<dbReference type="Gene3D" id="1.10.510.10">
    <property type="entry name" value="Transferase(Phosphotransferase) domain 1"/>
    <property type="match status" value="1"/>
</dbReference>
<proteinExistence type="predicted"/>
<evidence type="ECO:0008006" key="3">
    <source>
        <dbReference type="Google" id="ProtNLM"/>
    </source>
</evidence>